<name>A0AAP0V1H6_PREIN</name>
<proteinExistence type="predicted"/>
<feature type="region of interest" description="Disordered" evidence="1">
    <location>
        <begin position="1"/>
        <end position="49"/>
    </location>
</feature>
<evidence type="ECO:0000313" key="3">
    <source>
        <dbReference type="Proteomes" id="UP000032541"/>
    </source>
</evidence>
<sequence>MRPLHNGTEHAVDGVQDHRKEEDTETERKGTEQRIDVDGFGTSQGLPHPKCHIKERAQARNAFGDTYHVTTHRHHLRVKRTEDLVQVVKFRSHDYQYLSLSVP</sequence>
<comment type="caution">
    <text evidence="2">The sequence shown here is derived from an EMBL/GenBank/DDBJ whole genome shotgun (WGS) entry which is preliminary data.</text>
</comment>
<dbReference type="AlphaFoldDB" id="A0AAP0V1H6"/>
<accession>A0AAP0V1H6</accession>
<dbReference type="EMBL" id="ATMK01000029">
    <property type="protein sequence ID" value="KJJ86337.1"/>
    <property type="molecule type" value="Genomic_DNA"/>
</dbReference>
<organism evidence="2 3">
    <name type="scientific">Prevotella intermedia ZT</name>
    <dbReference type="NCBI Taxonomy" id="1347790"/>
    <lineage>
        <taxon>Bacteria</taxon>
        <taxon>Pseudomonadati</taxon>
        <taxon>Bacteroidota</taxon>
        <taxon>Bacteroidia</taxon>
        <taxon>Bacteroidales</taxon>
        <taxon>Prevotellaceae</taxon>
        <taxon>Prevotella</taxon>
    </lineage>
</organism>
<gene>
    <name evidence="2" type="ORF">M573_129017</name>
</gene>
<evidence type="ECO:0000313" key="2">
    <source>
        <dbReference type="EMBL" id="KJJ86337.1"/>
    </source>
</evidence>
<evidence type="ECO:0000256" key="1">
    <source>
        <dbReference type="SAM" id="MobiDB-lite"/>
    </source>
</evidence>
<protein>
    <submittedName>
        <fullName evidence="2">Conjugative transposon TraJ protein</fullName>
    </submittedName>
</protein>
<feature type="compositionally biased region" description="Basic and acidic residues" evidence="1">
    <location>
        <begin position="7"/>
        <end position="37"/>
    </location>
</feature>
<dbReference type="Proteomes" id="UP000032541">
    <property type="component" value="Unassembled WGS sequence"/>
</dbReference>
<reference evidence="2 3" key="1">
    <citation type="journal article" date="2015" name="BMC Genomics">
        <title>Comparative genome analysis of Prevotella intermedia strain isolated from infected root canal reveals features related to pathogenicity and adaptation.</title>
        <authorList>
            <person name="Ruan Y."/>
            <person name="Shen L."/>
            <person name="Zou Y."/>
            <person name="Qi Z."/>
            <person name="Yin J."/>
            <person name="Jiang J."/>
            <person name="Guo L."/>
            <person name="He L."/>
            <person name="Chen Z."/>
            <person name="Tang Z."/>
            <person name="Qin S."/>
        </authorList>
    </citation>
    <scope>NUCLEOTIDE SEQUENCE [LARGE SCALE GENOMIC DNA]</scope>
    <source>
        <strain evidence="2 3">ZT</strain>
    </source>
</reference>